<dbReference type="InterPro" id="IPR008030">
    <property type="entry name" value="NmrA-like"/>
</dbReference>
<dbReference type="PANTHER" id="PTHR47706:SF11">
    <property type="entry name" value="ISOFLAVONE REDUCTASE FAMILY PROTEIN (AFU_ORTHOLOGUE AFUA_1G12510)"/>
    <property type="match status" value="1"/>
</dbReference>
<dbReference type="Pfam" id="PF05368">
    <property type="entry name" value="NmrA"/>
    <property type="match status" value="1"/>
</dbReference>
<keyword evidence="1" id="KW-0521">NADP</keyword>
<feature type="domain" description="NmrA-like" evidence="3">
    <location>
        <begin position="4"/>
        <end position="256"/>
    </location>
</feature>
<name>A0AAD4CQK4_ASPNN</name>
<reference evidence="4" key="1">
    <citation type="journal article" date="2019" name="Beilstein J. Org. Chem.">
        <title>Nanangenines: drimane sesquiterpenoids as the dominant metabolite cohort of a novel Australian fungus, Aspergillus nanangensis.</title>
        <authorList>
            <person name="Lacey H.J."/>
            <person name="Gilchrist C.L.M."/>
            <person name="Crombie A."/>
            <person name="Kalaitzis J.A."/>
            <person name="Vuong D."/>
            <person name="Rutledge P.J."/>
            <person name="Turner P."/>
            <person name="Pitt J.I."/>
            <person name="Lacey E."/>
            <person name="Chooi Y.H."/>
            <person name="Piggott A.M."/>
        </authorList>
    </citation>
    <scope>NUCLEOTIDE SEQUENCE</scope>
    <source>
        <strain evidence="4">MST-FP2251</strain>
    </source>
</reference>
<evidence type="ECO:0000256" key="1">
    <source>
        <dbReference type="ARBA" id="ARBA00022857"/>
    </source>
</evidence>
<sequence>MADKSNLLMFGATGAIGNYIIKAIINSKDAFGRIAVFTSANTVASKVKEIDALKQAGVEIITGDIASQDDVKAAYSGFDTVISALGRGAIASQIPLIQLAAESSNIKRFVPSEYGTDIEYGPASQHEKPHQQKLKVRAALKEVQGQLEHAYVVTGPYGDYPFYIGPAAEPKVGSFDATKKHAVLLGDGNGRISLTSRPDVGKFVVHTLTHWDVARNRAMKVNSFTTTPRGILEEFEKQTNSKWTVDYTPLEELRRIEKKAWENGAPIATVCTLRRIWTEGSTLYDRRDNEDIGAVQTESLEDLVRGSIQGQLAASQ</sequence>
<keyword evidence="5" id="KW-1185">Reference proteome</keyword>
<dbReference type="PANTHER" id="PTHR47706">
    <property type="entry name" value="NMRA-LIKE FAMILY PROTEIN"/>
    <property type="match status" value="1"/>
</dbReference>
<accession>A0AAD4CQK4</accession>
<dbReference type="AlphaFoldDB" id="A0AAD4CQK4"/>
<dbReference type="Gene3D" id="3.90.25.10">
    <property type="entry name" value="UDP-galactose 4-epimerase, domain 1"/>
    <property type="match status" value="1"/>
</dbReference>
<dbReference type="SUPFAM" id="SSF51735">
    <property type="entry name" value="NAD(P)-binding Rossmann-fold domains"/>
    <property type="match status" value="1"/>
</dbReference>
<gene>
    <name evidence="4" type="ORF">FE257_005442</name>
</gene>
<evidence type="ECO:0000313" key="4">
    <source>
        <dbReference type="EMBL" id="KAF9890866.1"/>
    </source>
</evidence>
<proteinExistence type="predicted"/>
<dbReference type="Gene3D" id="3.40.50.720">
    <property type="entry name" value="NAD(P)-binding Rossmann-like Domain"/>
    <property type="match status" value="1"/>
</dbReference>
<reference evidence="4" key="2">
    <citation type="submission" date="2020-02" db="EMBL/GenBank/DDBJ databases">
        <authorList>
            <person name="Gilchrist C.L.M."/>
            <person name="Chooi Y.-H."/>
        </authorList>
    </citation>
    <scope>NUCLEOTIDE SEQUENCE</scope>
    <source>
        <strain evidence="4">MST-FP2251</strain>
    </source>
</reference>
<evidence type="ECO:0000256" key="2">
    <source>
        <dbReference type="ARBA" id="ARBA00023002"/>
    </source>
</evidence>
<keyword evidence="2" id="KW-0560">Oxidoreductase</keyword>
<protein>
    <recommendedName>
        <fullName evidence="3">NmrA-like domain-containing protein</fullName>
    </recommendedName>
</protein>
<dbReference type="EMBL" id="VCAU01000023">
    <property type="protein sequence ID" value="KAF9890866.1"/>
    <property type="molecule type" value="Genomic_DNA"/>
</dbReference>
<evidence type="ECO:0000313" key="5">
    <source>
        <dbReference type="Proteomes" id="UP001194746"/>
    </source>
</evidence>
<organism evidence="4 5">
    <name type="scientific">Aspergillus nanangensis</name>
    <dbReference type="NCBI Taxonomy" id="2582783"/>
    <lineage>
        <taxon>Eukaryota</taxon>
        <taxon>Fungi</taxon>
        <taxon>Dikarya</taxon>
        <taxon>Ascomycota</taxon>
        <taxon>Pezizomycotina</taxon>
        <taxon>Eurotiomycetes</taxon>
        <taxon>Eurotiomycetidae</taxon>
        <taxon>Eurotiales</taxon>
        <taxon>Aspergillaceae</taxon>
        <taxon>Aspergillus</taxon>
        <taxon>Aspergillus subgen. Circumdati</taxon>
    </lineage>
</organism>
<dbReference type="GO" id="GO:0016491">
    <property type="term" value="F:oxidoreductase activity"/>
    <property type="evidence" value="ECO:0007669"/>
    <property type="project" value="UniProtKB-KW"/>
</dbReference>
<dbReference type="InterPro" id="IPR036291">
    <property type="entry name" value="NAD(P)-bd_dom_sf"/>
</dbReference>
<dbReference type="InterPro" id="IPR045312">
    <property type="entry name" value="PCBER-like"/>
</dbReference>
<evidence type="ECO:0000259" key="3">
    <source>
        <dbReference type="Pfam" id="PF05368"/>
    </source>
</evidence>
<dbReference type="Proteomes" id="UP001194746">
    <property type="component" value="Unassembled WGS sequence"/>
</dbReference>
<dbReference type="CDD" id="cd05259">
    <property type="entry name" value="PCBER_SDR_a"/>
    <property type="match status" value="1"/>
</dbReference>
<comment type="caution">
    <text evidence="4">The sequence shown here is derived from an EMBL/GenBank/DDBJ whole genome shotgun (WGS) entry which is preliminary data.</text>
</comment>
<dbReference type="InterPro" id="IPR051609">
    <property type="entry name" value="NmrA/Isoflavone_reductase-like"/>
</dbReference>